<keyword evidence="1" id="KW-0472">Membrane</keyword>
<evidence type="ECO:0000256" key="1">
    <source>
        <dbReference type="SAM" id="Phobius"/>
    </source>
</evidence>
<name>A0AAN6MVC0_9PEZI</name>
<feature type="transmembrane region" description="Helical" evidence="1">
    <location>
        <begin position="52"/>
        <end position="71"/>
    </location>
</feature>
<sequence length="115" mass="13429">VPDKAWSDMPPGPEIVELEQQRERLKGGQYRIKGRDNEQEIRDLTSTIRNRLVLFICFTVFGCFVCIVSFVRSAGCRFWRAPTRRAIRCLQRGWISPCFSGRRCSASWRNWWASG</sequence>
<dbReference type="Proteomes" id="UP001303473">
    <property type="component" value="Unassembled WGS sequence"/>
</dbReference>
<dbReference type="AlphaFoldDB" id="A0AAN6MVC0"/>
<keyword evidence="3" id="KW-1185">Reference proteome</keyword>
<keyword evidence="1" id="KW-1133">Transmembrane helix</keyword>
<comment type="caution">
    <text evidence="2">The sequence shown here is derived from an EMBL/GenBank/DDBJ whole genome shotgun (WGS) entry which is preliminary data.</text>
</comment>
<dbReference type="EMBL" id="MU854024">
    <property type="protein sequence ID" value="KAK3934135.1"/>
    <property type="molecule type" value="Genomic_DNA"/>
</dbReference>
<reference evidence="3" key="1">
    <citation type="journal article" date="2023" name="Mol. Phylogenet. Evol.">
        <title>Genome-scale phylogeny and comparative genomics of the fungal order Sordariales.</title>
        <authorList>
            <person name="Hensen N."/>
            <person name="Bonometti L."/>
            <person name="Westerberg I."/>
            <person name="Brannstrom I.O."/>
            <person name="Guillou S."/>
            <person name="Cros-Aarteil S."/>
            <person name="Calhoun S."/>
            <person name="Haridas S."/>
            <person name="Kuo A."/>
            <person name="Mondo S."/>
            <person name="Pangilinan J."/>
            <person name="Riley R."/>
            <person name="LaButti K."/>
            <person name="Andreopoulos B."/>
            <person name="Lipzen A."/>
            <person name="Chen C."/>
            <person name="Yan M."/>
            <person name="Daum C."/>
            <person name="Ng V."/>
            <person name="Clum A."/>
            <person name="Steindorff A."/>
            <person name="Ohm R.A."/>
            <person name="Martin F."/>
            <person name="Silar P."/>
            <person name="Natvig D.O."/>
            <person name="Lalanne C."/>
            <person name="Gautier V."/>
            <person name="Ament-Velasquez S.L."/>
            <person name="Kruys A."/>
            <person name="Hutchinson M.I."/>
            <person name="Powell A.J."/>
            <person name="Barry K."/>
            <person name="Miller A.N."/>
            <person name="Grigoriev I.V."/>
            <person name="Debuchy R."/>
            <person name="Gladieux P."/>
            <person name="Hiltunen Thoren M."/>
            <person name="Johannesson H."/>
        </authorList>
    </citation>
    <scope>NUCLEOTIDE SEQUENCE [LARGE SCALE GENOMIC DNA]</scope>
    <source>
        <strain evidence="3">CBS 340.73</strain>
    </source>
</reference>
<evidence type="ECO:0000313" key="2">
    <source>
        <dbReference type="EMBL" id="KAK3934135.1"/>
    </source>
</evidence>
<accession>A0AAN6MVC0</accession>
<keyword evidence="1" id="KW-0812">Transmembrane</keyword>
<evidence type="ECO:0000313" key="3">
    <source>
        <dbReference type="Proteomes" id="UP001303473"/>
    </source>
</evidence>
<feature type="non-terminal residue" evidence="2">
    <location>
        <position position="1"/>
    </location>
</feature>
<organism evidence="2 3">
    <name type="scientific">Diplogelasinospora grovesii</name>
    <dbReference type="NCBI Taxonomy" id="303347"/>
    <lineage>
        <taxon>Eukaryota</taxon>
        <taxon>Fungi</taxon>
        <taxon>Dikarya</taxon>
        <taxon>Ascomycota</taxon>
        <taxon>Pezizomycotina</taxon>
        <taxon>Sordariomycetes</taxon>
        <taxon>Sordariomycetidae</taxon>
        <taxon>Sordariales</taxon>
        <taxon>Diplogelasinosporaceae</taxon>
        <taxon>Diplogelasinospora</taxon>
    </lineage>
</organism>
<proteinExistence type="predicted"/>
<gene>
    <name evidence="2" type="ORF">QBC46DRAFT_274432</name>
</gene>
<protein>
    <submittedName>
        <fullName evidence="2">Uncharacterized protein</fullName>
    </submittedName>
</protein>